<organism evidence="2 3">
    <name type="scientific">Meganyctiphanes norvegica</name>
    <name type="common">Northern krill</name>
    <name type="synonym">Thysanopoda norvegica</name>
    <dbReference type="NCBI Taxonomy" id="48144"/>
    <lineage>
        <taxon>Eukaryota</taxon>
        <taxon>Metazoa</taxon>
        <taxon>Ecdysozoa</taxon>
        <taxon>Arthropoda</taxon>
        <taxon>Crustacea</taxon>
        <taxon>Multicrustacea</taxon>
        <taxon>Malacostraca</taxon>
        <taxon>Eumalacostraca</taxon>
        <taxon>Eucarida</taxon>
        <taxon>Euphausiacea</taxon>
        <taxon>Euphausiidae</taxon>
        <taxon>Meganyctiphanes</taxon>
    </lineage>
</organism>
<gene>
    <name evidence="2" type="ORF">MNOR_LOCUS12833</name>
</gene>
<dbReference type="Pfam" id="PF00078">
    <property type="entry name" value="RVT_1"/>
    <property type="match status" value="1"/>
</dbReference>
<dbReference type="PROSITE" id="PS50878">
    <property type="entry name" value="RT_POL"/>
    <property type="match status" value="1"/>
</dbReference>
<dbReference type="CDD" id="cd01650">
    <property type="entry name" value="RT_nLTR_like"/>
    <property type="match status" value="1"/>
</dbReference>
<reference evidence="2 3" key="1">
    <citation type="submission" date="2024-05" db="EMBL/GenBank/DDBJ databases">
        <authorList>
            <person name="Wallberg A."/>
        </authorList>
    </citation>
    <scope>NUCLEOTIDE SEQUENCE [LARGE SCALE GENOMIC DNA]</scope>
</reference>
<evidence type="ECO:0000259" key="1">
    <source>
        <dbReference type="PROSITE" id="PS50878"/>
    </source>
</evidence>
<proteinExistence type="predicted"/>
<evidence type="ECO:0000313" key="3">
    <source>
        <dbReference type="Proteomes" id="UP001497623"/>
    </source>
</evidence>
<dbReference type="AlphaFoldDB" id="A0AAV2QJB7"/>
<dbReference type="GO" id="GO:0071897">
    <property type="term" value="P:DNA biosynthetic process"/>
    <property type="evidence" value="ECO:0007669"/>
    <property type="project" value="UniProtKB-ARBA"/>
</dbReference>
<dbReference type="InterPro" id="IPR000477">
    <property type="entry name" value="RT_dom"/>
</dbReference>
<dbReference type="EMBL" id="CAXKWB010007159">
    <property type="protein sequence ID" value="CAL4085857.1"/>
    <property type="molecule type" value="Genomic_DNA"/>
</dbReference>
<sequence length="268" mass="30825">ILDESDPVDAIYLDCKKAFDTVPHKRLLAKLRAYGITGKVLKWIESFLTNRSQRVIIKGILSDSLLVWSGVPQGSVLGPVLFLIFINDLLEGISSSGKLFADDSKLFRRITSDSDRDILQEDLNKLQEWSRKWLLQFNESKCKVMHIGNHVDPPYSYYMNNAQLEVTHEEKDLGIYVTPDWKSSAHVAKVAAKANSMVGRIRHTFSFINKDIFKAVYPSLVRSHMEFAIQAWSPQLKKDIIKLENVQRRATRLVFELRGLSYEQRLEQ</sequence>
<comment type="caution">
    <text evidence="2">The sequence shown here is derived from an EMBL/GenBank/DDBJ whole genome shotgun (WGS) entry which is preliminary data.</text>
</comment>
<dbReference type="Proteomes" id="UP001497623">
    <property type="component" value="Unassembled WGS sequence"/>
</dbReference>
<protein>
    <recommendedName>
        <fullName evidence="1">Reverse transcriptase domain-containing protein</fullName>
    </recommendedName>
</protein>
<evidence type="ECO:0000313" key="2">
    <source>
        <dbReference type="EMBL" id="CAL4085857.1"/>
    </source>
</evidence>
<feature type="domain" description="Reverse transcriptase" evidence="1">
    <location>
        <begin position="1"/>
        <end position="162"/>
    </location>
</feature>
<feature type="non-terminal residue" evidence="2">
    <location>
        <position position="268"/>
    </location>
</feature>
<accession>A0AAV2QJB7</accession>
<keyword evidence="3" id="KW-1185">Reference proteome</keyword>
<dbReference type="InterPro" id="IPR043502">
    <property type="entry name" value="DNA/RNA_pol_sf"/>
</dbReference>
<dbReference type="PANTHER" id="PTHR33332">
    <property type="entry name" value="REVERSE TRANSCRIPTASE DOMAIN-CONTAINING PROTEIN"/>
    <property type="match status" value="1"/>
</dbReference>
<dbReference type="SUPFAM" id="SSF56672">
    <property type="entry name" value="DNA/RNA polymerases"/>
    <property type="match status" value="1"/>
</dbReference>
<name>A0AAV2QJB7_MEGNR</name>
<feature type="non-terminal residue" evidence="2">
    <location>
        <position position="1"/>
    </location>
</feature>